<dbReference type="EMBL" id="LN852914">
    <property type="protein sequence ID" value="CRY94390.1"/>
    <property type="molecule type" value="Genomic_DNA"/>
</dbReference>
<organism evidence="2">
    <name type="scientific">uncultured prokaryote</name>
    <dbReference type="NCBI Taxonomy" id="198431"/>
    <lineage>
        <taxon>unclassified sequences</taxon>
        <taxon>environmental samples</taxon>
    </lineage>
</organism>
<proteinExistence type="predicted"/>
<geneLocation type="plasmid" evidence="2">
    <name>pRGRH0241</name>
</geneLocation>
<protein>
    <submittedName>
        <fullName evidence="2">Uncharacterized protein</fullName>
    </submittedName>
</protein>
<evidence type="ECO:0000313" key="2">
    <source>
        <dbReference type="EMBL" id="CRY94390.1"/>
    </source>
</evidence>
<dbReference type="AlphaFoldDB" id="A0A0H5PYW5"/>
<feature type="coiled-coil region" evidence="1">
    <location>
        <begin position="5"/>
        <end position="45"/>
    </location>
</feature>
<keyword evidence="2" id="KW-0614">Plasmid</keyword>
<accession>A0A0H5PYW5</accession>
<evidence type="ECO:0000256" key="1">
    <source>
        <dbReference type="SAM" id="Coils"/>
    </source>
</evidence>
<sequence>MAENIAKIDEKIRELKRKKKAVENREKIKDQYEAIKAINQSLKNSKLKIEKITEIVGFLQEQESSGNWLSKWLAKKRAEK</sequence>
<name>A0A0H5PYW5_9ZZZZ</name>
<reference evidence="2" key="2">
    <citation type="submission" date="2015-07" db="EMBL/GenBank/DDBJ databases">
        <title>Plasmids, circular viruses and viroids from rat gut.</title>
        <authorList>
            <person name="Jorgensen T.J."/>
            <person name="Hansen M.A."/>
            <person name="Xu Z."/>
            <person name="Tabak M.A."/>
            <person name="Sorensen S.J."/>
            <person name="Hansen L.H."/>
        </authorList>
    </citation>
    <scope>NUCLEOTIDE SEQUENCE</scope>
    <source>
        <plasmid evidence="2">pRGRH0241</plasmid>
    </source>
</reference>
<reference evidence="2" key="1">
    <citation type="submission" date="2015-06" db="EMBL/GenBank/DDBJ databases">
        <authorList>
            <person name="Joergensen T."/>
        </authorList>
    </citation>
    <scope>NUCLEOTIDE SEQUENCE</scope>
    <source>
        <plasmid evidence="2">pRGRH0241</plasmid>
    </source>
</reference>
<keyword evidence="1" id="KW-0175">Coiled coil</keyword>